<feature type="region of interest" description="Disordered" evidence="1">
    <location>
        <begin position="127"/>
        <end position="178"/>
    </location>
</feature>
<accession>A0A318JM48</accession>
<evidence type="ECO:0000256" key="2">
    <source>
        <dbReference type="SAM" id="SignalP"/>
    </source>
</evidence>
<dbReference type="EMBL" id="QJKC01000025">
    <property type="protein sequence ID" value="PXX41342.1"/>
    <property type="molecule type" value="Genomic_DNA"/>
</dbReference>
<feature type="signal peptide" evidence="2">
    <location>
        <begin position="1"/>
        <end position="22"/>
    </location>
</feature>
<gene>
    <name evidence="3" type="ORF">DFR38_12527</name>
</gene>
<keyword evidence="2" id="KW-0732">Signal</keyword>
<organism evidence="3 4">
    <name type="scientific">Aquitalea magnusonii</name>
    <dbReference type="NCBI Taxonomy" id="332411"/>
    <lineage>
        <taxon>Bacteria</taxon>
        <taxon>Pseudomonadati</taxon>
        <taxon>Pseudomonadota</taxon>
        <taxon>Betaproteobacteria</taxon>
        <taxon>Neisseriales</taxon>
        <taxon>Chromobacteriaceae</taxon>
        <taxon>Aquitalea</taxon>
    </lineage>
</organism>
<protein>
    <submittedName>
        <fullName evidence="3">Uncharacterized protein</fullName>
    </submittedName>
</protein>
<dbReference type="Proteomes" id="UP000248395">
    <property type="component" value="Unassembled WGS sequence"/>
</dbReference>
<evidence type="ECO:0000313" key="3">
    <source>
        <dbReference type="EMBL" id="PXX41342.1"/>
    </source>
</evidence>
<comment type="caution">
    <text evidence="3">The sequence shown here is derived from an EMBL/GenBank/DDBJ whole genome shotgun (WGS) entry which is preliminary data.</text>
</comment>
<keyword evidence="4" id="KW-1185">Reference proteome</keyword>
<evidence type="ECO:0000313" key="4">
    <source>
        <dbReference type="Proteomes" id="UP000248395"/>
    </source>
</evidence>
<feature type="chain" id="PRO_5016409170" evidence="2">
    <location>
        <begin position="23"/>
        <end position="479"/>
    </location>
</feature>
<sequence length="479" mass="48256">MNYHSRTVIALALTLISPWALSASLPQIDTNHDVVIPAGQSISPLQAGEKLYLSVPASEIDSHGNISTKLTKLLNVLFKGGFFMDASNNQALLAYGKLGTGTGISNAAIVLTPVANAPFPQLAPLNNSGDRVSANDSTGQIQYGTPIHSSGSNSGNGSSNNSNGGNTNGGSSNGSWTLSFDPHSVNSNIAAVQDSNGIITGINGLTQQLPDVTSGPANATPDNTPSVVVVHAAGYVSGGAYGNSNVSTNIIHGSSADAISYPLAVVNQALEIPSSVTINSAADTYNYALQNPENGSAGHDPATGIYWVYAPTQSNAATGDHFLFGPALSNMPTSGTATYVYAGGTQPTLTVAGNNAYGSSTGASFAASNLVANFSAQTLTNTNTMVMSFPATSSTPATSFTIAAGQTFAYGSSANLNVSCTGACTGMAGGVINSRFTGNGASGLGVAINTWGSNGVAPVANGQPVVNMNASVVAAYRKQ</sequence>
<dbReference type="AlphaFoldDB" id="A0A318JM48"/>
<feature type="compositionally biased region" description="Low complexity" evidence="1">
    <location>
        <begin position="149"/>
        <end position="165"/>
    </location>
</feature>
<name>A0A318JM48_9NEIS</name>
<feature type="compositionally biased region" description="Polar residues" evidence="1">
    <location>
        <begin position="127"/>
        <end position="143"/>
    </location>
</feature>
<dbReference type="RefSeq" id="WP_110313776.1">
    <property type="nucleotide sequence ID" value="NZ_LNQU01000006.1"/>
</dbReference>
<reference evidence="3 4" key="1">
    <citation type="submission" date="2018-05" db="EMBL/GenBank/DDBJ databases">
        <title>Genomic Encyclopedia of Type Strains, Phase IV (KMG-IV): sequencing the most valuable type-strain genomes for metagenomic binning, comparative biology and taxonomic classification.</title>
        <authorList>
            <person name="Goeker M."/>
        </authorList>
    </citation>
    <scope>NUCLEOTIDE SEQUENCE [LARGE SCALE GENOMIC DNA]</scope>
    <source>
        <strain evidence="3 4">DSM 25134</strain>
    </source>
</reference>
<proteinExistence type="predicted"/>
<evidence type="ECO:0000256" key="1">
    <source>
        <dbReference type="SAM" id="MobiDB-lite"/>
    </source>
</evidence>